<feature type="domain" description="Surface glycan-binding protein B xyloglucan binding" evidence="1">
    <location>
        <begin position="3"/>
        <end position="120"/>
    </location>
</feature>
<reference evidence="2 3" key="1">
    <citation type="submission" date="2024-03" db="EMBL/GenBank/DDBJ databases">
        <title>Flavobacterium soyae.</title>
        <authorList>
            <person name="Zheng W."/>
        </authorList>
    </citation>
    <scope>NUCLEOTIDE SEQUENCE [LARGE SCALE GENOMIC DNA]</scope>
    <source>
        <strain evidence="2 3">55</strain>
    </source>
</reference>
<dbReference type="Pfam" id="PF18329">
    <property type="entry name" value="SGBP_B_XBD"/>
    <property type="match status" value="1"/>
</dbReference>
<protein>
    <submittedName>
        <fullName evidence="2">Glycan-binding surface protein</fullName>
    </submittedName>
</protein>
<organism evidence="2 3">
    <name type="scientific">Flavobacterium soyae</name>
    <dbReference type="NCBI Taxonomy" id="2903098"/>
    <lineage>
        <taxon>Bacteria</taxon>
        <taxon>Pseudomonadati</taxon>
        <taxon>Bacteroidota</taxon>
        <taxon>Flavobacteriia</taxon>
        <taxon>Flavobacteriales</taxon>
        <taxon>Flavobacteriaceae</taxon>
        <taxon>Flavobacterium</taxon>
    </lineage>
</organism>
<accession>A0ABZ2UH65</accession>
<evidence type="ECO:0000313" key="2">
    <source>
        <dbReference type="EMBL" id="WYZ18874.1"/>
    </source>
</evidence>
<gene>
    <name evidence="2" type="ORF">AABD74_17125</name>
</gene>
<evidence type="ECO:0000259" key="1">
    <source>
        <dbReference type="Pfam" id="PF18329"/>
    </source>
</evidence>
<dbReference type="EMBL" id="CP150845">
    <property type="protein sequence ID" value="WYZ18874.1"/>
    <property type="molecule type" value="Genomic_DNA"/>
</dbReference>
<sequence>MDLSQFALKFEINIAGTWKGSFIFIVKDYNWMYLVRYESWKTSGSKGITAEAKWTTLTIPLIEFRIKKDNKDRKSDSAASLTELVGSSYTGGIKFFVINDVVTAAPGDFRAAVDNIMVVKILDKTGQN</sequence>
<keyword evidence="3" id="KW-1185">Reference proteome</keyword>
<dbReference type="InterPro" id="IPR040475">
    <property type="entry name" value="SGBP_B_XBD"/>
</dbReference>
<evidence type="ECO:0000313" key="3">
    <source>
        <dbReference type="Proteomes" id="UP001623852"/>
    </source>
</evidence>
<dbReference type="RefSeq" id="WP_406843680.1">
    <property type="nucleotide sequence ID" value="NZ_CP150845.1"/>
</dbReference>
<name>A0ABZ2UH65_9FLAO</name>
<proteinExistence type="predicted"/>
<dbReference type="Proteomes" id="UP001623852">
    <property type="component" value="Chromosome"/>
</dbReference>